<dbReference type="SMART" id="SM00460">
    <property type="entry name" value="TGc"/>
    <property type="match status" value="1"/>
</dbReference>
<dbReference type="PANTHER" id="PTHR33490:SF1">
    <property type="entry name" value="SLL1233 PROTEIN"/>
    <property type="match status" value="1"/>
</dbReference>
<keyword evidence="2" id="KW-0614">Plasmid</keyword>
<dbReference type="Proteomes" id="UP000422569">
    <property type="component" value="Plasmid unnamed1"/>
</dbReference>
<evidence type="ECO:0000313" key="2">
    <source>
        <dbReference type="EMBL" id="QGM99906.1"/>
    </source>
</evidence>
<dbReference type="Pfam" id="PF08379">
    <property type="entry name" value="Bact_transglu_N"/>
    <property type="match status" value="1"/>
</dbReference>
<dbReference type="Pfam" id="PF01841">
    <property type="entry name" value="Transglut_core"/>
    <property type="match status" value="1"/>
</dbReference>
<proteinExistence type="predicted"/>
<gene>
    <name evidence="2" type="ORF">F7D14_20125</name>
</gene>
<dbReference type="Gene3D" id="3.10.620.30">
    <property type="match status" value="1"/>
</dbReference>
<dbReference type="KEGG" id="mpar:F7D14_20125"/>
<dbReference type="RefSeq" id="WP_016921279.1">
    <property type="nucleotide sequence ID" value="NZ_CP044332.1"/>
</dbReference>
<evidence type="ECO:0000259" key="1">
    <source>
        <dbReference type="SMART" id="SM00460"/>
    </source>
</evidence>
<dbReference type="InterPro" id="IPR013589">
    <property type="entry name" value="Bac_transglu_N"/>
</dbReference>
<dbReference type="InterPro" id="IPR002931">
    <property type="entry name" value="Transglutaminase-like"/>
</dbReference>
<organism evidence="2 3">
    <name type="scientific">Methylocystis parvus</name>
    <dbReference type="NCBI Taxonomy" id="134"/>
    <lineage>
        <taxon>Bacteria</taxon>
        <taxon>Pseudomonadati</taxon>
        <taxon>Pseudomonadota</taxon>
        <taxon>Alphaproteobacteria</taxon>
        <taxon>Hyphomicrobiales</taxon>
        <taxon>Methylocystaceae</taxon>
        <taxon>Methylocystis</taxon>
    </lineage>
</organism>
<accession>A0A6B8MB41</accession>
<dbReference type="InterPro" id="IPR038765">
    <property type="entry name" value="Papain-like_cys_pep_sf"/>
</dbReference>
<keyword evidence="3" id="KW-1185">Reference proteome</keyword>
<dbReference type="EMBL" id="CP044332">
    <property type="protein sequence ID" value="QGM99906.1"/>
    <property type="molecule type" value="Genomic_DNA"/>
</dbReference>
<sequence>MPILTVRHVTTYHYKQPVAFGEHRMMLRPRDDDDQIVLESELEISPTPSQIFWARDVFGNHVATARFAERASELRFKSTMRLRHTPTDFREADIEDFARSHPFAYSEKERSDLACFLTPLSQHPRLARWAAAFLREDGSADTHKLLVDMTQTINRTFKHVARHEKGVQDALQTLELASGSCRDLAMLMIAALRSLGFGARFVSGYLHLGDGEDDDGDVGGNTHAWIQAYIAGPGWVDFDPSSGMVGNRNLVRIAIVDEPREAIPLQGTSIGTASDHLAMKVAVKVAAAADAEAECSRVCMVAAG</sequence>
<dbReference type="AlphaFoldDB" id="A0A6B8MB41"/>
<dbReference type="PANTHER" id="PTHR33490">
    <property type="entry name" value="BLR5614 PROTEIN-RELATED"/>
    <property type="match status" value="1"/>
</dbReference>
<geneLocation type="plasmid" evidence="2">
    <name>unnamed1</name>
</geneLocation>
<evidence type="ECO:0000313" key="3">
    <source>
        <dbReference type="Proteomes" id="UP000422569"/>
    </source>
</evidence>
<name>A0A6B8MB41_9HYPH</name>
<dbReference type="SUPFAM" id="SSF54001">
    <property type="entry name" value="Cysteine proteinases"/>
    <property type="match status" value="1"/>
</dbReference>
<reference evidence="2 3" key="1">
    <citation type="submission" date="2019-09" db="EMBL/GenBank/DDBJ databases">
        <title>Isolation and complete genome sequencing of Methylocystis species.</title>
        <authorList>
            <person name="Rumah B.L."/>
            <person name="Stead C.E."/>
            <person name="Stevens B.C."/>
            <person name="Minton N.P."/>
            <person name="Grosse-Honebrink A."/>
            <person name="Zhang Y."/>
        </authorList>
    </citation>
    <scope>NUCLEOTIDE SEQUENCE [LARGE SCALE GENOMIC DNA]</scope>
    <source>
        <strain evidence="2 3">BRCS2</strain>
        <plasmid evidence="2 3">unnamed1</plasmid>
    </source>
</reference>
<protein>
    <submittedName>
        <fullName evidence="2">Transglutaminase family protein</fullName>
    </submittedName>
</protein>
<feature type="domain" description="Transglutaminase-like" evidence="1">
    <location>
        <begin position="173"/>
        <end position="242"/>
    </location>
</feature>